<feature type="domain" description="ABC transmembrane type-1" evidence="10">
    <location>
        <begin position="68"/>
        <end position="257"/>
    </location>
</feature>
<keyword evidence="3" id="KW-1003">Cell membrane</keyword>
<evidence type="ECO:0000256" key="6">
    <source>
        <dbReference type="ARBA" id="ARBA00022927"/>
    </source>
</evidence>
<proteinExistence type="inferred from homology"/>
<feature type="transmembrane region" description="Helical" evidence="9">
    <location>
        <begin position="132"/>
        <end position="150"/>
    </location>
</feature>
<dbReference type="Pfam" id="PF00528">
    <property type="entry name" value="BPD_transp_1"/>
    <property type="match status" value="1"/>
</dbReference>
<comment type="similarity">
    <text evidence="9">Belongs to the binding-protein-dependent transport system permease family.</text>
</comment>
<dbReference type="RefSeq" id="WP_080725069.1">
    <property type="nucleotide sequence ID" value="NZ_HG938354.1"/>
</dbReference>
<reference evidence="12" key="1">
    <citation type="journal article" date="2014" name="BMC Genomics">
        <title>Genome sequencing of two Neorhizobium galegae strains reveals a noeT gene responsible for the unusual acetylation of the nodulation factors.</title>
        <authorList>
            <person name="Osterman J."/>
            <person name="Marsh J."/>
            <person name="Laine P.K."/>
            <person name="Zeng Z."/>
            <person name="Alatalo E."/>
            <person name="Sullivan J.T."/>
            <person name="Young J.P."/>
            <person name="Thomas-Oates J."/>
            <person name="Paulin L."/>
            <person name="Lindstrom K."/>
        </authorList>
    </citation>
    <scope>NUCLEOTIDE SEQUENCE [LARGE SCALE GENOMIC DNA]</scope>
    <source>
        <strain evidence="12">HAMBI 540</strain>
    </source>
</reference>
<evidence type="ECO:0000313" key="12">
    <source>
        <dbReference type="Proteomes" id="UP000028181"/>
    </source>
</evidence>
<evidence type="ECO:0000256" key="1">
    <source>
        <dbReference type="ARBA" id="ARBA00004651"/>
    </source>
</evidence>
<evidence type="ECO:0000256" key="8">
    <source>
        <dbReference type="ARBA" id="ARBA00023136"/>
    </source>
</evidence>
<feature type="transmembrane region" description="Helical" evidence="9">
    <location>
        <begin position="189"/>
        <end position="215"/>
    </location>
</feature>
<dbReference type="HOGENOM" id="CLU_028518_1_1_5"/>
<dbReference type="GeneID" id="24261202"/>
<dbReference type="GO" id="GO:0005886">
    <property type="term" value="C:plasma membrane"/>
    <property type="evidence" value="ECO:0007669"/>
    <property type="project" value="UniProtKB-SubCell"/>
</dbReference>
<keyword evidence="7 9" id="KW-1133">Transmembrane helix</keyword>
<organism evidence="11 12">
    <name type="scientific">Neorhizobium galegae bv. orientalis str. HAMBI 540</name>
    <dbReference type="NCBI Taxonomy" id="1028800"/>
    <lineage>
        <taxon>Bacteria</taxon>
        <taxon>Pseudomonadati</taxon>
        <taxon>Pseudomonadota</taxon>
        <taxon>Alphaproteobacteria</taxon>
        <taxon>Hyphomicrobiales</taxon>
        <taxon>Rhizobiaceae</taxon>
        <taxon>Rhizobium/Agrobacterium group</taxon>
        <taxon>Neorhizobium</taxon>
    </lineage>
</organism>
<dbReference type="InterPro" id="IPR050366">
    <property type="entry name" value="BP-dependent_transpt_permease"/>
</dbReference>
<dbReference type="PROSITE" id="PS50928">
    <property type="entry name" value="ABC_TM1"/>
    <property type="match status" value="1"/>
</dbReference>
<dbReference type="InterPro" id="IPR035906">
    <property type="entry name" value="MetI-like_sf"/>
</dbReference>
<geneLocation type="plasmid" evidence="12">
    <name>II</name>
</geneLocation>
<dbReference type="AlphaFoldDB" id="A0A068SZN6"/>
<evidence type="ECO:0000256" key="9">
    <source>
        <dbReference type="RuleBase" id="RU363032"/>
    </source>
</evidence>
<keyword evidence="5" id="KW-0571">Peptide transport</keyword>
<dbReference type="PANTHER" id="PTHR43386:SF1">
    <property type="entry name" value="D,D-DIPEPTIDE TRANSPORT SYSTEM PERMEASE PROTEIN DDPC-RELATED"/>
    <property type="match status" value="1"/>
</dbReference>
<evidence type="ECO:0000259" key="10">
    <source>
        <dbReference type="PROSITE" id="PS50928"/>
    </source>
</evidence>
<name>A0A068SZN6_NEOGA</name>
<dbReference type="eggNOG" id="COG1173">
    <property type="taxonomic scope" value="Bacteria"/>
</dbReference>
<dbReference type="Gene3D" id="1.10.3720.10">
    <property type="entry name" value="MetI-like"/>
    <property type="match status" value="1"/>
</dbReference>
<keyword evidence="11" id="KW-0614">Plasmid</keyword>
<gene>
    <name evidence="11" type="ORF">RG540_PA05900</name>
</gene>
<dbReference type="GO" id="GO:0015833">
    <property type="term" value="P:peptide transport"/>
    <property type="evidence" value="ECO:0007669"/>
    <property type="project" value="UniProtKB-KW"/>
</dbReference>
<feature type="transmembrane region" description="Helical" evidence="9">
    <location>
        <begin position="235"/>
        <end position="257"/>
    </location>
</feature>
<protein>
    <submittedName>
        <fullName evidence="11">Binding-protein-dependent transport system inner membrane component family protein 23</fullName>
    </submittedName>
</protein>
<dbReference type="GO" id="GO:0015031">
    <property type="term" value="P:protein transport"/>
    <property type="evidence" value="ECO:0007669"/>
    <property type="project" value="UniProtKB-KW"/>
</dbReference>
<comment type="subcellular location">
    <subcellularLocation>
        <location evidence="1 9">Cell membrane</location>
        <topology evidence="1 9">Multi-pass membrane protein</topology>
    </subcellularLocation>
</comment>
<feature type="transmembrane region" description="Helical" evidence="9">
    <location>
        <begin position="72"/>
        <end position="96"/>
    </location>
</feature>
<dbReference type="GO" id="GO:0055085">
    <property type="term" value="P:transmembrane transport"/>
    <property type="evidence" value="ECO:0007669"/>
    <property type="project" value="InterPro"/>
</dbReference>
<keyword evidence="6" id="KW-0653">Protein transport</keyword>
<dbReference type="CDD" id="cd06261">
    <property type="entry name" value="TM_PBP2"/>
    <property type="match status" value="1"/>
</dbReference>
<feature type="transmembrane region" description="Helical" evidence="9">
    <location>
        <begin position="103"/>
        <end position="126"/>
    </location>
</feature>
<dbReference type="SUPFAM" id="SSF161098">
    <property type="entry name" value="MetI-like"/>
    <property type="match status" value="1"/>
</dbReference>
<dbReference type="KEGG" id="ngg:RG540_PA05900"/>
<dbReference type="EMBL" id="HG938354">
    <property type="protein sequence ID" value="CDN51266.1"/>
    <property type="molecule type" value="Genomic_DNA"/>
</dbReference>
<evidence type="ECO:0000256" key="4">
    <source>
        <dbReference type="ARBA" id="ARBA00022692"/>
    </source>
</evidence>
<accession>A0A068SZN6</accession>
<dbReference type="Proteomes" id="UP000028181">
    <property type="component" value="Plasmid pHAMBI540a"/>
</dbReference>
<evidence type="ECO:0000313" key="11">
    <source>
        <dbReference type="EMBL" id="CDN51266.1"/>
    </source>
</evidence>
<dbReference type="PANTHER" id="PTHR43386">
    <property type="entry name" value="OLIGOPEPTIDE TRANSPORT SYSTEM PERMEASE PROTEIN APPC"/>
    <property type="match status" value="1"/>
</dbReference>
<feature type="transmembrane region" description="Helical" evidence="9">
    <location>
        <begin position="7"/>
        <end position="28"/>
    </location>
</feature>
<sequence length="271" mass="28937">MIRQPANFLIGSALLIFIGGVALIAVFWTPYDPAAIKLISRLKPPSAQFWLGTDEFGRDVVSRLMAGAVQSITVAIFTVAFAVIVGTVAGLIAGYTRGLVDRILMVFSDALLAFPGTLLALGLMVISGPNKYGIILALGIAFAPSVLRIIRASVLSAREREYVEASRVIGNSELATMFRHVLPNCTAPIVVLATSMFGWVVLAESGLSFLGLGVPPPAPTWGNMLSAARTYIEKAPWLGLAPGICISLTLLGINLLGDALRDRFDPRMEQR</sequence>
<evidence type="ECO:0000256" key="5">
    <source>
        <dbReference type="ARBA" id="ARBA00022856"/>
    </source>
</evidence>
<keyword evidence="8 9" id="KW-0472">Membrane</keyword>
<dbReference type="PATRIC" id="fig|1028800.3.peg.5210"/>
<dbReference type="InterPro" id="IPR000515">
    <property type="entry name" value="MetI-like"/>
</dbReference>
<evidence type="ECO:0000256" key="2">
    <source>
        <dbReference type="ARBA" id="ARBA00022448"/>
    </source>
</evidence>
<evidence type="ECO:0000256" key="3">
    <source>
        <dbReference type="ARBA" id="ARBA00022475"/>
    </source>
</evidence>
<keyword evidence="4 9" id="KW-0812">Transmembrane</keyword>
<keyword evidence="12" id="KW-1185">Reference proteome</keyword>
<evidence type="ECO:0000256" key="7">
    <source>
        <dbReference type="ARBA" id="ARBA00022989"/>
    </source>
</evidence>
<keyword evidence="2 9" id="KW-0813">Transport</keyword>